<dbReference type="Proteomes" id="UP000281915">
    <property type="component" value="Unassembled WGS sequence"/>
</dbReference>
<dbReference type="PROSITE" id="PS50994">
    <property type="entry name" value="INTEGRASE"/>
    <property type="match status" value="1"/>
</dbReference>
<dbReference type="Gene3D" id="3.30.420.10">
    <property type="entry name" value="Ribonuclease H-like superfamily/Ribonuclease H"/>
    <property type="match status" value="1"/>
</dbReference>
<dbReference type="GO" id="GO:0015074">
    <property type="term" value="P:DNA integration"/>
    <property type="evidence" value="ECO:0007669"/>
    <property type="project" value="InterPro"/>
</dbReference>
<dbReference type="InterPro" id="IPR036397">
    <property type="entry name" value="RNaseH_sf"/>
</dbReference>
<dbReference type="PANTHER" id="PTHR35004">
    <property type="entry name" value="TRANSPOSASE RV3428C-RELATED"/>
    <property type="match status" value="1"/>
</dbReference>
<protein>
    <submittedName>
        <fullName evidence="2">IS21 family transposase</fullName>
    </submittedName>
</protein>
<comment type="caution">
    <text evidence="2">The sequence shown here is derived from an EMBL/GenBank/DDBJ whole genome shotgun (WGS) entry which is preliminary data.</text>
</comment>
<dbReference type="PANTHER" id="PTHR35004:SF7">
    <property type="entry name" value="INTEGRASE PROTEIN"/>
    <property type="match status" value="1"/>
</dbReference>
<dbReference type="GO" id="GO:0003676">
    <property type="term" value="F:nucleic acid binding"/>
    <property type="evidence" value="ECO:0007669"/>
    <property type="project" value="InterPro"/>
</dbReference>
<proteinExistence type="predicted"/>
<name>A0A3M8CF92_9BACL</name>
<dbReference type="InterPro" id="IPR012337">
    <property type="entry name" value="RNaseH-like_sf"/>
</dbReference>
<evidence type="ECO:0000313" key="3">
    <source>
        <dbReference type="Proteomes" id="UP000281915"/>
    </source>
</evidence>
<gene>
    <name evidence="2" type="ORF">EDM58_20280</name>
</gene>
<accession>A0A3M8CF92</accession>
<dbReference type="NCBIfam" id="NF033546">
    <property type="entry name" value="transpos_IS21"/>
    <property type="match status" value="1"/>
</dbReference>
<evidence type="ECO:0000259" key="1">
    <source>
        <dbReference type="PROSITE" id="PS50994"/>
    </source>
</evidence>
<evidence type="ECO:0000313" key="2">
    <source>
        <dbReference type="EMBL" id="RNB74422.1"/>
    </source>
</evidence>
<dbReference type="EMBL" id="RHHT01000052">
    <property type="protein sequence ID" value="RNB74422.1"/>
    <property type="molecule type" value="Genomic_DNA"/>
</dbReference>
<dbReference type="AlphaFoldDB" id="A0A3M8CF92"/>
<sequence length="500" mass="58329">MKGMLAMAQQHYIKYLRDVKDQSISQIAEQLGVSWRTAKKYADCSDWNKAEPPLRGKFPIMEAYRVQVDTWLMEDQARPKKQRHTAKRIYDRLVTEFGFAGSDRTVRYYVAKRKSELQIEKSEPYIRLEHPGGEAQADFGTFQAIIGGQLVERKMLILSYPYSNAAFVFVTPKENTECFLEGLRQLFEMSGGVPNRIWFDNLSAAVVSVGTDGNRKLTDEFQRFALHYRFQPVFCNPAQGNEKGHVENKVGYARRNWCVPLPVANDLEQLQKIMNQQALEDLRRPHYAKEVLQQDLWEQEKIKLLELPLIPYEAFRLESVKANGYGEVLIDQKTVKIPSIRSHERVWVKYWWDKVDVLNDSYEVLITLPRGYMDESVPVDLQTMLQPLYSKPKALDYSSVLAFLPSQTKGFLQSVEGKSRKTRIGWIIRMLKTYQIEEIERCLTQEDQDDVSRLEHVLYRLRHPEIIPAPMKDSRTPSVFVGYQPDLTRYDQLQRTEVRK</sequence>
<feature type="domain" description="Integrase catalytic" evidence="1">
    <location>
        <begin position="127"/>
        <end position="301"/>
    </location>
</feature>
<dbReference type="InterPro" id="IPR001584">
    <property type="entry name" value="Integrase_cat-core"/>
</dbReference>
<dbReference type="SUPFAM" id="SSF53098">
    <property type="entry name" value="Ribonuclease H-like"/>
    <property type="match status" value="1"/>
</dbReference>
<organism evidence="2 3">
    <name type="scientific">Brevibacillus panacihumi</name>
    <dbReference type="NCBI Taxonomy" id="497735"/>
    <lineage>
        <taxon>Bacteria</taxon>
        <taxon>Bacillati</taxon>
        <taxon>Bacillota</taxon>
        <taxon>Bacilli</taxon>
        <taxon>Bacillales</taxon>
        <taxon>Paenibacillaceae</taxon>
        <taxon>Brevibacillus</taxon>
    </lineage>
</organism>
<reference evidence="2 3" key="1">
    <citation type="submission" date="2018-10" db="EMBL/GenBank/DDBJ databases">
        <title>Phylogenomics of Brevibacillus.</title>
        <authorList>
            <person name="Dunlap C."/>
        </authorList>
    </citation>
    <scope>NUCLEOTIDE SEQUENCE [LARGE SCALE GENOMIC DNA]</scope>
    <source>
        <strain evidence="2 3">JCM 15085</strain>
    </source>
</reference>